<dbReference type="SUPFAM" id="SSF56672">
    <property type="entry name" value="DNA/RNA polymerases"/>
    <property type="match status" value="1"/>
</dbReference>
<evidence type="ECO:0000313" key="10">
    <source>
        <dbReference type="Proteomes" id="UP001165121"/>
    </source>
</evidence>
<evidence type="ECO:0000256" key="6">
    <source>
        <dbReference type="ARBA" id="ARBA00022801"/>
    </source>
</evidence>
<dbReference type="EMBL" id="BSXT01002567">
    <property type="protein sequence ID" value="GMF49687.1"/>
    <property type="molecule type" value="Genomic_DNA"/>
</dbReference>
<reference evidence="9" key="1">
    <citation type="submission" date="2023-04" db="EMBL/GenBank/DDBJ databases">
        <title>Phytophthora fragariaefolia NBRC 109709.</title>
        <authorList>
            <person name="Ichikawa N."/>
            <person name="Sato H."/>
            <person name="Tonouchi N."/>
        </authorList>
    </citation>
    <scope>NUCLEOTIDE SEQUENCE</scope>
    <source>
        <strain evidence="9">NBRC 109709</strain>
    </source>
</reference>
<dbReference type="CDD" id="cd01647">
    <property type="entry name" value="RT_LTR"/>
    <property type="match status" value="1"/>
</dbReference>
<keyword evidence="2" id="KW-0808">Transferase</keyword>
<sequence length="304" mass="34588">MLRRRRYAVTENEIIDNNVDGMLKDGVIDEGSGAWGSCSVIKEEGWNRAVLCRLPSFAVTTKDLYPLPRVDETLEALFDSRRFTSLDLHAGYWQLAVAQEDRPKTAFTTRRGLFQFWRMPLGLCNAPSTFERLMDCVLRGLTWVCCLVYLDDVIISSKGSVARHVVELAVVLERLSAAGLSLKASKCSFAAKKMEYLGHNLTPEGIQPTYRLVKAVVDFPRPTDTAEVRRFGALAGYYRRFMPSFGARLSPLTKLLIKTSEWQWGSEQEEEFRWVKAGLSRKPVLIYPDYRLPFNSLQIHPRLG</sequence>
<evidence type="ECO:0000259" key="8">
    <source>
        <dbReference type="PROSITE" id="PS50878"/>
    </source>
</evidence>
<dbReference type="PANTHER" id="PTHR37984:SF5">
    <property type="entry name" value="PROTEIN NYNRIN-LIKE"/>
    <property type="match status" value="1"/>
</dbReference>
<comment type="caution">
    <text evidence="9">The sequence shown here is derived from an EMBL/GenBank/DDBJ whole genome shotgun (WGS) entry which is preliminary data.</text>
</comment>
<dbReference type="Proteomes" id="UP001165121">
    <property type="component" value="Unassembled WGS sequence"/>
</dbReference>
<dbReference type="GO" id="GO:0003964">
    <property type="term" value="F:RNA-directed DNA polymerase activity"/>
    <property type="evidence" value="ECO:0007669"/>
    <property type="project" value="UniProtKB-KW"/>
</dbReference>
<name>A0A9W6Y027_9STRA</name>
<dbReference type="Gene3D" id="3.30.70.270">
    <property type="match status" value="2"/>
</dbReference>
<protein>
    <submittedName>
        <fullName evidence="9">Unnamed protein product</fullName>
    </submittedName>
</protein>
<evidence type="ECO:0000256" key="4">
    <source>
        <dbReference type="ARBA" id="ARBA00022722"/>
    </source>
</evidence>
<evidence type="ECO:0000256" key="3">
    <source>
        <dbReference type="ARBA" id="ARBA00022695"/>
    </source>
</evidence>
<keyword evidence="7" id="KW-0695">RNA-directed DNA polymerase</keyword>
<keyword evidence="4" id="KW-0540">Nuclease</keyword>
<dbReference type="AlphaFoldDB" id="A0A9W6Y027"/>
<dbReference type="GO" id="GO:0004519">
    <property type="term" value="F:endonuclease activity"/>
    <property type="evidence" value="ECO:0007669"/>
    <property type="project" value="UniProtKB-KW"/>
</dbReference>
<dbReference type="PROSITE" id="PS50878">
    <property type="entry name" value="RT_POL"/>
    <property type="match status" value="1"/>
</dbReference>
<evidence type="ECO:0000313" key="9">
    <source>
        <dbReference type="EMBL" id="GMF49687.1"/>
    </source>
</evidence>
<keyword evidence="10" id="KW-1185">Reference proteome</keyword>
<accession>A0A9W6Y027</accession>
<dbReference type="OrthoDB" id="115141at2759"/>
<feature type="domain" description="Reverse transcriptase" evidence="8">
    <location>
        <begin position="1"/>
        <end position="201"/>
    </location>
</feature>
<evidence type="ECO:0000256" key="7">
    <source>
        <dbReference type="ARBA" id="ARBA00022918"/>
    </source>
</evidence>
<dbReference type="Pfam" id="PF00078">
    <property type="entry name" value="RVT_1"/>
    <property type="match status" value="1"/>
</dbReference>
<organism evidence="9 10">
    <name type="scientific">Phytophthora fragariaefolia</name>
    <dbReference type="NCBI Taxonomy" id="1490495"/>
    <lineage>
        <taxon>Eukaryota</taxon>
        <taxon>Sar</taxon>
        <taxon>Stramenopiles</taxon>
        <taxon>Oomycota</taxon>
        <taxon>Peronosporomycetes</taxon>
        <taxon>Peronosporales</taxon>
        <taxon>Peronosporaceae</taxon>
        <taxon>Phytophthora</taxon>
    </lineage>
</organism>
<keyword evidence="5" id="KW-0255">Endonuclease</keyword>
<keyword evidence="3" id="KW-0548">Nucleotidyltransferase</keyword>
<dbReference type="FunFam" id="3.10.10.10:FF:000007">
    <property type="entry name" value="Retrovirus-related Pol polyprotein from transposon 17.6-like Protein"/>
    <property type="match status" value="1"/>
</dbReference>
<evidence type="ECO:0000256" key="5">
    <source>
        <dbReference type="ARBA" id="ARBA00022759"/>
    </source>
</evidence>
<proteinExistence type="predicted"/>
<gene>
    <name evidence="9" type="ORF">Pfra01_001967600</name>
</gene>
<dbReference type="InterPro" id="IPR000477">
    <property type="entry name" value="RT_dom"/>
</dbReference>
<evidence type="ECO:0000256" key="2">
    <source>
        <dbReference type="ARBA" id="ARBA00022679"/>
    </source>
</evidence>
<dbReference type="InterPro" id="IPR043502">
    <property type="entry name" value="DNA/RNA_pol_sf"/>
</dbReference>
<dbReference type="Gene3D" id="3.10.10.10">
    <property type="entry name" value="HIV Type 1 Reverse Transcriptase, subunit A, domain 1"/>
    <property type="match status" value="1"/>
</dbReference>
<dbReference type="GO" id="GO:0006508">
    <property type="term" value="P:proteolysis"/>
    <property type="evidence" value="ECO:0007669"/>
    <property type="project" value="UniProtKB-KW"/>
</dbReference>
<dbReference type="PANTHER" id="PTHR37984">
    <property type="entry name" value="PROTEIN CBG26694"/>
    <property type="match status" value="1"/>
</dbReference>
<evidence type="ECO:0000256" key="1">
    <source>
        <dbReference type="ARBA" id="ARBA00022670"/>
    </source>
</evidence>
<dbReference type="InterPro" id="IPR043128">
    <property type="entry name" value="Rev_trsase/Diguanyl_cyclase"/>
</dbReference>
<dbReference type="FunFam" id="3.30.70.270:FF:000020">
    <property type="entry name" value="Transposon Tf2-6 polyprotein-like Protein"/>
    <property type="match status" value="1"/>
</dbReference>
<keyword evidence="6" id="KW-0378">Hydrolase</keyword>
<dbReference type="GO" id="GO:0008233">
    <property type="term" value="F:peptidase activity"/>
    <property type="evidence" value="ECO:0007669"/>
    <property type="project" value="UniProtKB-KW"/>
</dbReference>
<dbReference type="InterPro" id="IPR050951">
    <property type="entry name" value="Retrovirus_Pol_polyprotein"/>
</dbReference>
<keyword evidence="1" id="KW-0645">Protease</keyword>